<reference evidence="10" key="1">
    <citation type="journal article" date="2022" name="bioRxiv">
        <title>Genomics of Preaxostyla Flagellates Illuminates Evolutionary Transitions and the Path Towards Mitochondrial Loss.</title>
        <authorList>
            <person name="Novak L.V.F."/>
            <person name="Treitli S.C."/>
            <person name="Pyrih J."/>
            <person name="Halakuc P."/>
            <person name="Pipaliya S.V."/>
            <person name="Vacek V."/>
            <person name="Brzon O."/>
            <person name="Soukal P."/>
            <person name="Eme L."/>
            <person name="Dacks J.B."/>
            <person name="Karnkowska A."/>
            <person name="Elias M."/>
            <person name="Hampl V."/>
        </authorList>
    </citation>
    <scope>NUCLEOTIDE SEQUENCE</scope>
    <source>
        <strain evidence="10">RCP-MX</strain>
    </source>
</reference>
<dbReference type="InterPro" id="IPR002942">
    <property type="entry name" value="S4_RNA-bd"/>
</dbReference>
<comment type="subcellular location">
    <subcellularLocation>
        <location evidence="1">Nucleus</location>
        <location evidence="1">Nucleolus</location>
    </subcellularLocation>
</comment>
<keyword evidence="5" id="KW-0539">Nucleus</keyword>
<evidence type="ECO:0000256" key="6">
    <source>
        <dbReference type="ARBA" id="ARBA00023274"/>
    </source>
</evidence>
<sequence length="183" mass="21682">MRVLKHHEQKLLKKVKFPSQWNKDSYIHEVTIMRKYHIQNREDYHKYNKLCGAITKLVARLRKLPENDPFRIEMTDKLLEKLYNMGLLKTKKSLAQIDRIAASKFCRRRLPVVLVRLHMAETMKEAVTFVEQGQVRVGPEIITDPAYLVTRGMEDFVTWSDTSKMRRKVMAYNNELDDFDLLG</sequence>
<dbReference type="Pfam" id="PF01479">
    <property type="entry name" value="S4"/>
    <property type="match status" value="1"/>
</dbReference>
<gene>
    <name evidence="10" type="ORF">PAPYR_6780</name>
</gene>
<evidence type="ECO:0000313" key="10">
    <source>
        <dbReference type="EMBL" id="KAJ4457646.1"/>
    </source>
</evidence>
<organism evidence="10 11">
    <name type="scientific">Paratrimastix pyriformis</name>
    <dbReference type="NCBI Taxonomy" id="342808"/>
    <lineage>
        <taxon>Eukaryota</taxon>
        <taxon>Metamonada</taxon>
        <taxon>Preaxostyla</taxon>
        <taxon>Paratrimastigidae</taxon>
        <taxon>Paratrimastix</taxon>
    </lineage>
</organism>
<keyword evidence="6 10" id="KW-0687">Ribonucleoprotein</keyword>
<protein>
    <submittedName>
        <fullName evidence="10">U3 small nucleolar ribonucleoprotein IMP3</fullName>
    </submittedName>
</protein>
<dbReference type="SMART" id="SM01390">
    <property type="entry name" value="Ribosomal_S4"/>
    <property type="match status" value="1"/>
</dbReference>
<dbReference type="EMBL" id="JAPMOS010000042">
    <property type="protein sequence ID" value="KAJ4457646.1"/>
    <property type="molecule type" value="Genomic_DNA"/>
</dbReference>
<evidence type="ECO:0000259" key="9">
    <source>
        <dbReference type="SMART" id="SM01390"/>
    </source>
</evidence>
<dbReference type="Pfam" id="PF00163">
    <property type="entry name" value="Ribosomal_S4"/>
    <property type="match status" value="1"/>
</dbReference>
<evidence type="ECO:0000313" key="11">
    <source>
        <dbReference type="Proteomes" id="UP001141327"/>
    </source>
</evidence>
<dbReference type="InterPro" id="IPR022801">
    <property type="entry name" value="Ribosomal_uS4"/>
</dbReference>
<dbReference type="GO" id="GO:1990904">
    <property type="term" value="C:ribonucleoprotein complex"/>
    <property type="evidence" value="ECO:0007669"/>
    <property type="project" value="UniProtKB-KW"/>
</dbReference>
<evidence type="ECO:0000256" key="3">
    <source>
        <dbReference type="ARBA" id="ARBA00022517"/>
    </source>
</evidence>
<dbReference type="PANTHER" id="PTHR11831">
    <property type="entry name" value="30S 40S RIBOSOMAL PROTEIN"/>
    <property type="match status" value="1"/>
</dbReference>
<feature type="domain" description="RNA-binding S4" evidence="8">
    <location>
        <begin position="108"/>
        <end position="173"/>
    </location>
</feature>
<name>A0ABQ8UEH6_9EUKA</name>
<keyword evidence="3" id="KW-0690">Ribosome biogenesis</keyword>
<feature type="domain" description="Small ribosomal subunit protein uS4 N-terminal" evidence="9">
    <location>
        <begin position="3"/>
        <end position="107"/>
    </location>
</feature>
<evidence type="ECO:0000256" key="5">
    <source>
        <dbReference type="ARBA" id="ARBA00023242"/>
    </source>
</evidence>
<dbReference type="Gene3D" id="3.10.290.10">
    <property type="entry name" value="RNA-binding S4 domain"/>
    <property type="match status" value="1"/>
</dbReference>
<dbReference type="SMART" id="SM00363">
    <property type="entry name" value="S4"/>
    <property type="match status" value="1"/>
</dbReference>
<proteinExistence type="inferred from homology"/>
<dbReference type="InterPro" id="IPR001912">
    <property type="entry name" value="Ribosomal_uS4_N"/>
</dbReference>
<comment type="similarity">
    <text evidence="2">Belongs to the universal ribosomal protein uS4 family.</text>
</comment>
<dbReference type="Proteomes" id="UP001141327">
    <property type="component" value="Unassembled WGS sequence"/>
</dbReference>
<evidence type="ECO:0000259" key="8">
    <source>
        <dbReference type="SMART" id="SM00363"/>
    </source>
</evidence>
<dbReference type="PANTHER" id="PTHR11831:SF1">
    <property type="entry name" value="U3 SMALL NUCLEOLAR RIBONUCLEOPROTEIN PROTEIN IMP3"/>
    <property type="match status" value="1"/>
</dbReference>
<keyword evidence="11" id="KW-1185">Reference proteome</keyword>
<evidence type="ECO:0000256" key="1">
    <source>
        <dbReference type="ARBA" id="ARBA00004604"/>
    </source>
</evidence>
<accession>A0ABQ8UEH6</accession>
<dbReference type="PROSITE" id="PS50889">
    <property type="entry name" value="S4"/>
    <property type="match status" value="1"/>
</dbReference>
<evidence type="ECO:0000256" key="2">
    <source>
        <dbReference type="ARBA" id="ARBA00007465"/>
    </source>
</evidence>
<dbReference type="CDD" id="cd00165">
    <property type="entry name" value="S4"/>
    <property type="match status" value="1"/>
</dbReference>
<keyword evidence="4 7" id="KW-0694">RNA-binding</keyword>
<evidence type="ECO:0000256" key="7">
    <source>
        <dbReference type="PROSITE-ProRule" id="PRU00182"/>
    </source>
</evidence>
<dbReference type="SUPFAM" id="SSF55174">
    <property type="entry name" value="Alpha-L RNA-binding motif"/>
    <property type="match status" value="1"/>
</dbReference>
<dbReference type="InterPro" id="IPR036986">
    <property type="entry name" value="S4_RNA-bd_sf"/>
</dbReference>
<comment type="caution">
    <text evidence="10">The sequence shown here is derived from an EMBL/GenBank/DDBJ whole genome shotgun (WGS) entry which is preliminary data.</text>
</comment>
<evidence type="ECO:0000256" key="4">
    <source>
        <dbReference type="ARBA" id="ARBA00022884"/>
    </source>
</evidence>